<reference evidence="5" key="1">
    <citation type="submission" date="2023-07" db="EMBL/GenBank/DDBJ databases">
        <title>Paracoccus sp. MBLB3053 whole genome sequence.</title>
        <authorList>
            <person name="Hwang C.Y."/>
            <person name="Cho E.-S."/>
            <person name="Seo M.-J."/>
        </authorList>
    </citation>
    <scope>NUCLEOTIDE SEQUENCE [LARGE SCALE GENOMIC DNA]</scope>
    <source>
        <strain evidence="5">MBLB3053</strain>
    </source>
</reference>
<evidence type="ECO:0008006" key="6">
    <source>
        <dbReference type="Google" id="ProtNLM"/>
    </source>
</evidence>
<keyword evidence="3" id="KW-0472">Membrane</keyword>
<evidence type="ECO:0000256" key="2">
    <source>
        <dbReference type="SAM" id="MobiDB-lite"/>
    </source>
</evidence>
<evidence type="ECO:0000313" key="4">
    <source>
        <dbReference type="EMBL" id="MDS9466244.1"/>
    </source>
</evidence>
<feature type="compositionally biased region" description="Low complexity" evidence="2">
    <location>
        <begin position="246"/>
        <end position="255"/>
    </location>
</feature>
<feature type="region of interest" description="Disordered" evidence="2">
    <location>
        <begin position="1"/>
        <end position="111"/>
    </location>
</feature>
<feature type="transmembrane region" description="Helical" evidence="3">
    <location>
        <begin position="118"/>
        <end position="142"/>
    </location>
</feature>
<sequence>MSPEKSTAKKPAAETAVESSPVKAGEPGGEAVSEPKQQIESSLVGAGASTPAASKRTSGPAGSTLAPEAAAASPVPPVSRPDPKQDVAPASATEAAKKAAVETAPPPRTETKVEVRKVGFFPTFLGGVVAAGLGAAATYWAIPHLPPSLQPLQVEAADPEAQIEAARQAASETARSEIEARMDDLTSRSADAGADAARQLLADTAPPEQPAAAPLEIPAEITDKIAALEKSLADLASRPAAPTEGQAPAAPVQTTPAVSQAELDELADRVNAQQARIDELAARPTVDPATAEQVQNLAKQAEELQQSSADANRRAQAATAASALQAAIEAGAARDQALDELSAAGVEVPSVLTGDIPRLEQLRSEFPAAARAGLRASLDAEADSGGAMDMISNFLRVQTGARSVQPREGSDPDAILSRADAAIEAGDVKGALDEVAALPQAGQQAMSDWIGRAKIWVEANAAMAALVAGSR</sequence>
<comment type="caution">
    <text evidence="4">The sequence shown here is derived from an EMBL/GenBank/DDBJ whole genome shotgun (WGS) entry which is preliminary data.</text>
</comment>
<keyword evidence="3" id="KW-1133">Transmembrane helix</keyword>
<keyword evidence="1" id="KW-0175">Coiled coil</keyword>
<keyword evidence="5" id="KW-1185">Reference proteome</keyword>
<dbReference type="RefSeq" id="WP_311158437.1">
    <property type="nucleotide sequence ID" value="NZ_JAVQLW010000001.1"/>
</dbReference>
<gene>
    <name evidence="4" type="ORF">RGQ15_01485</name>
</gene>
<proteinExistence type="predicted"/>
<dbReference type="Proteomes" id="UP001269144">
    <property type="component" value="Unassembled WGS sequence"/>
</dbReference>
<name>A0ABU2HMJ1_9RHOB</name>
<feature type="coiled-coil region" evidence="1">
    <location>
        <begin position="263"/>
        <end position="321"/>
    </location>
</feature>
<keyword evidence="3" id="KW-0812">Transmembrane</keyword>
<protein>
    <recommendedName>
        <fullName evidence="6">Mitochondrial inner membrane protein</fullName>
    </recommendedName>
</protein>
<feature type="compositionally biased region" description="Low complexity" evidence="2">
    <location>
        <begin position="60"/>
        <end position="73"/>
    </location>
</feature>
<evidence type="ECO:0000256" key="1">
    <source>
        <dbReference type="SAM" id="Coils"/>
    </source>
</evidence>
<organism evidence="4 5">
    <name type="scientific">Paracoccus aurantius</name>
    <dbReference type="NCBI Taxonomy" id="3073814"/>
    <lineage>
        <taxon>Bacteria</taxon>
        <taxon>Pseudomonadati</taxon>
        <taxon>Pseudomonadota</taxon>
        <taxon>Alphaproteobacteria</taxon>
        <taxon>Rhodobacterales</taxon>
        <taxon>Paracoccaceae</taxon>
        <taxon>Paracoccus</taxon>
    </lineage>
</organism>
<evidence type="ECO:0000313" key="5">
    <source>
        <dbReference type="Proteomes" id="UP001269144"/>
    </source>
</evidence>
<accession>A0ABU2HMJ1</accession>
<evidence type="ECO:0000256" key="3">
    <source>
        <dbReference type="SAM" id="Phobius"/>
    </source>
</evidence>
<feature type="region of interest" description="Disordered" evidence="2">
    <location>
        <begin position="236"/>
        <end position="255"/>
    </location>
</feature>
<dbReference type="EMBL" id="JAVQLW010000001">
    <property type="protein sequence ID" value="MDS9466244.1"/>
    <property type="molecule type" value="Genomic_DNA"/>
</dbReference>